<comment type="pathway">
    <text evidence="4">Lipid metabolism.</text>
</comment>
<evidence type="ECO:0000256" key="3">
    <source>
        <dbReference type="ARBA" id="ARBA00005119"/>
    </source>
</evidence>
<dbReference type="PROSITE" id="PS01315">
    <property type="entry name" value="CDS"/>
    <property type="match status" value="1"/>
</dbReference>
<evidence type="ECO:0000256" key="7">
    <source>
        <dbReference type="ARBA" id="ARBA00019373"/>
    </source>
</evidence>
<proteinExistence type="inferred from homology"/>
<comment type="subcellular location">
    <subcellularLocation>
        <location evidence="2">Cell membrane</location>
        <topology evidence="2">Multi-pass membrane protein</topology>
    </subcellularLocation>
</comment>
<feature type="transmembrane region" description="Helical" evidence="19">
    <location>
        <begin position="20"/>
        <end position="50"/>
    </location>
</feature>
<feature type="transmembrane region" description="Helical" evidence="19">
    <location>
        <begin position="109"/>
        <end position="126"/>
    </location>
</feature>
<keyword evidence="11 18" id="KW-0812">Transmembrane</keyword>
<evidence type="ECO:0000256" key="19">
    <source>
        <dbReference type="SAM" id="Phobius"/>
    </source>
</evidence>
<evidence type="ECO:0000313" key="20">
    <source>
        <dbReference type="EMBL" id="USI72502.1"/>
    </source>
</evidence>
<feature type="transmembrane region" description="Helical" evidence="19">
    <location>
        <begin position="132"/>
        <end position="152"/>
    </location>
</feature>
<organism evidence="20 21">
    <name type="scientific">Sphingomonas morindae</name>
    <dbReference type="NCBI Taxonomy" id="1541170"/>
    <lineage>
        <taxon>Bacteria</taxon>
        <taxon>Pseudomonadati</taxon>
        <taxon>Pseudomonadota</taxon>
        <taxon>Alphaproteobacteria</taxon>
        <taxon>Sphingomonadales</taxon>
        <taxon>Sphingomonadaceae</taxon>
        <taxon>Sphingomonas</taxon>
    </lineage>
</organism>
<evidence type="ECO:0000256" key="4">
    <source>
        <dbReference type="ARBA" id="ARBA00005189"/>
    </source>
</evidence>
<evidence type="ECO:0000256" key="11">
    <source>
        <dbReference type="ARBA" id="ARBA00022692"/>
    </source>
</evidence>
<dbReference type="GO" id="GO:0016779">
    <property type="term" value="F:nucleotidyltransferase activity"/>
    <property type="evidence" value="ECO:0007669"/>
    <property type="project" value="UniProtKB-KW"/>
</dbReference>
<dbReference type="Pfam" id="PF01148">
    <property type="entry name" value="CTP_transf_1"/>
    <property type="match status" value="1"/>
</dbReference>
<dbReference type="PANTHER" id="PTHR46382:SF1">
    <property type="entry name" value="PHOSPHATIDATE CYTIDYLYLTRANSFERASE"/>
    <property type="match status" value="1"/>
</dbReference>
<evidence type="ECO:0000256" key="10">
    <source>
        <dbReference type="ARBA" id="ARBA00022679"/>
    </source>
</evidence>
<evidence type="ECO:0000256" key="9">
    <source>
        <dbReference type="ARBA" id="ARBA00022516"/>
    </source>
</evidence>
<evidence type="ECO:0000256" key="18">
    <source>
        <dbReference type="RuleBase" id="RU003938"/>
    </source>
</evidence>
<evidence type="ECO:0000256" key="6">
    <source>
        <dbReference type="ARBA" id="ARBA00012487"/>
    </source>
</evidence>
<evidence type="ECO:0000256" key="1">
    <source>
        <dbReference type="ARBA" id="ARBA00001698"/>
    </source>
</evidence>
<keyword evidence="17" id="KW-1208">Phospholipid metabolism</keyword>
<evidence type="ECO:0000256" key="2">
    <source>
        <dbReference type="ARBA" id="ARBA00004651"/>
    </source>
</evidence>
<dbReference type="RefSeq" id="WP_252166309.1">
    <property type="nucleotide sequence ID" value="NZ_CP084930.1"/>
</dbReference>
<keyword evidence="12 18" id="KW-0548">Nucleotidyltransferase</keyword>
<evidence type="ECO:0000256" key="5">
    <source>
        <dbReference type="ARBA" id="ARBA00010185"/>
    </source>
</evidence>
<feature type="transmembrane region" description="Helical" evidence="19">
    <location>
        <begin position="243"/>
        <end position="261"/>
    </location>
</feature>
<keyword evidence="10 18" id="KW-0808">Transferase</keyword>
<name>A0ABY4X6F7_9SPHN</name>
<keyword evidence="21" id="KW-1185">Reference proteome</keyword>
<keyword evidence="15 19" id="KW-0472">Membrane</keyword>
<keyword evidence="9" id="KW-0444">Lipid biosynthesis</keyword>
<evidence type="ECO:0000256" key="8">
    <source>
        <dbReference type="ARBA" id="ARBA00022475"/>
    </source>
</evidence>
<evidence type="ECO:0000256" key="12">
    <source>
        <dbReference type="ARBA" id="ARBA00022695"/>
    </source>
</evidence>
<evidence type="ECO:0000256" key="17">
    <source>
        <dbReference type="ARBA" id="ARBA00023264"/>
    </source>
</evidence>
<reference evidence="20" key="1">
    <citation type="journal article" date="2022" name="Toxins">
        <title>Genomic Analysis of Sphingopyxis sp. USTB-05 for Biodegrading Cyanobacterial Hepatotoxins.</title>
        <authorList>
            <person name="Liu C."/>
            <person name="Xu Q."/>
            <person name="Zhao Z."/>
            <person name="Zhang H."/>
            <person name="Liu X."/>
            <person name="Yin C."/>
            <person name="Liu Y."/>
            <person name="Yan H."/>
        </authorList>
    </citation>
    <scope>NUCLEOTIDE SEQUENCE</scope>
    <source>
        <strain evidence="20">NBD5</strain>
    </source>
</reference>
<comment type="catalytic activity">
    <reaction evidence="1 18">
        <text>a 1,2-diacyl-sn-glycero-3-phosphate + CTP + H(+) = a CDP-1,2-diacyl-sn-glycerol + diphosphate</text>
        <dbReference type="Rhea" id="RHEA:16229"/>
        <dbReference type="ChEBI" id="CHEBI:15378"/>
        <dbReference type="ChEBI" id="CHEBI:33019"/>
        <dbReference type="ChEBI" id="CHEBI:37563"/>
        <dbReference type="ChEBI" id="CHEBI:58332"/>
        <dbReference type="ChEBI" id="CHEBI:58608"/>
        <dbReference type="EC" id="2.7.7.41"/>
    </reaction>
</comment>
<comment type="similarity">
    <text evidence="5 18">Belongs to the CDS family.</text>
</comment>
<dbReference type="PANTHER" id="PTHR46382">
    <property type="entry name" value="PHOSPHATIDATE CYTIDYLYLTRANSFERASE"/>
    <property type="match status" value="1"/>
</dbReference>
<comment type="pathway">
    <text evidence="3 18">Phospholipid metabolism; CDP-diacylglycerol biosynthesis; CDP-diacylglycerol from sn-glycerol 3-phosphate: step 3/3.</text>
</comment>
<dbReference type="Proteomes" id="UP001056937">
    <property type="component" value="Chromosome 1"/>
</dbReference>
<sequence length="262" mass="27236">MTGPGAPRKASELALRTATGLVLGAVAIAAIVLGGDLFWVLLSAAALVMLTEWAAMIRVERWRRWLALIGLGIALLLEQPHLEVPVVAALPWLIGASLLVGLITRRARLALGMLYAGLPVLALFFLRDQYDGVALSIWALIVVIATDIGAYFTGRAIGGPKLAPALSPNKTWAGLIGGIVAASLVGLGLGHVFHVPQALTAFSGVLAIAAQAGDLYESAMKRRAGVKDSGHVLPGHGGVMDRLDGMVPVVTIVALIVLTGML</sequence>
<feature type="transmembrane region" description="Helical" evidence="19">
    <location>
        <begin position="62"/>
        <end position="78"/>
    </location>
</feature>
<keyword evidence="8" id="KW-1003">Cell membrane</keyword>
<evidence type="ECO:0000256" key="16">
    <source>
        <dbReference type="ARBA" id="ARBA00023209"/>
    </source>
</evidence>
<dbReference type="EC" id="2.7.7.41" evidence="6 18"/>
<feature type="transmembrane region" description="Helical" evidence="19">
    <location>
        <begin position="172"/>
        <end position="193"/>
    </location>
</feature>
<dbReference type="InterPro" id="IPR000374">
    <property type="entry name" value="PC_trans"/>
</dbReference>
<evidence type="ECO:0000256" key="15">
    <source>
        <dbReference type="ARBA" id="ARBA00023136"/>
    </source>
</evidence>
<gene>
    <name evidence="20" type="ORF">LHA26_14580</name>
</gene>
<protein>
    <recommendedName>
        <fullName evidence="7 18">Phosphatidate cytidylyltransferase</fullName>
        <ecNumber evidence="6 18">2.7.7.41</ecNumber>
    </recommendedName>
</protein>
<evidence type="ECO:0000256" key="14">
    <source>
        <dbReference type="ARBA" id="ARBA00023098"/>
    </source>
</evidence>
<keyword evidence="16" id="KW-0594">Phospholipid biosynthesis</keyword>
<evidence type="ECO:0000256" key="13">
    <source>
        <dbReference type="ARBA" id="ARBA00022989"/>
    </source>
</evidence>
<keyword evidence="13 19" id="KW-1133">Transmembrane helix</keyword>
<keyword evidence="14" id="KW-0443">Lipid metabolism</keyword>
<accession>A0ABY4X6F7</accession>
<evidence type="ECO:0000313" key="21">
    <source>
        <dbReference type="Proteomes" id="UP001056937"/>
    </source>
</evidence>
<dbReference type="EMBL" id="CP084930">
    <property type="protein sequence ID" value="USI72502.1"/>
    <property type="molecule type" value="Genomic_DNA"/>
</dbReference>
<feature type="transmembrane region" description="Helical" evidence="19">
    <location>
        <begin position="84"/>
        <end position="102"/>
    </location>
</feature>